<reference evidence="3 4" key="1">
    <citation type="submission" date="2022-07" db="EMBL/GenBank/DDBJ databases">
        <title>Novel species in genus cellulomonas.</title>
        <authorList>
            <person name="Ye L."/>
        </authorList>
    </citation>
    <scope>NUCLEOTIDE SEQUENCE [LARGE SCALE GENOMIC DNA]</scope>
    <source>
        <strain evidence="4">zg-B89</strain>
    </source>
</reference>
<name>A0ABY5KQE0_9CELL</name>
<dbReference type="RefSeq" id="WP_227577107.1">
    <property type="nucleotide sequence ID" value="NZ_CP101987.1"/>
</dbReference>
<sequence length="233" mass="23706">MTTERPDARSARPPTFSAVPTPRSGVPTAGFGVSAIATPPSTATSLADEPDGHSRAVLIVGALLAVVAVVAALVAFRIIVPSTPTSSAGEGTADRTITEIREQPGTVVRYGDPHSYGDGLEVAVNAPQRYTPSDNATGVDAGVPVKMQVVITNRTDEAFRPNTLQVSATSAGQPATAVWDPDQGVALTGPDVSIPAGASIHFNIAFAVAEPGDVALELTPALFGYGAVVVQPS</sequence>
<organism evidence="3 4">
    <name type="scientific">Cellulomonas xiejunii</name>
    <dbReference type="NCBI Taxonomy" id="2968083"/>
    <lineage>
        <taxon>Bacteria</taxon>
        <taxon>Bacillati</taxon>
        <taxon>Actinomycetota</taxon>
        <taxon>Actinomycetes</taxon>
        <taxon>Micrococcales</taxon>
        <taxon>Cellulomonadaceae</taxon>
        <taxon>Cellulomonas</taxon>
    </lineage>
</organism>
<dbReference type="EMBL" id="CP101987">
    <property type="protein sequence ID" value="UUI72073.1"/>
    <property type="molecule type" value="Genomic_DNA"/>
</dbReference>
<accession>A0ABY5KQE0</accession>
<keyword evidence="2" id="KW-1133">Transmembrane helix</keyword>
<evidence type="ECO:0000313" key="3">
    <source>
        <dbReference type="EMBL" id="UUI72073.1"/>
    </source>
</evidence>
<evidence type="ECO:0000256" key="2">
    <source>
        <dbReference type="SAM" id="Phobius"/>
    </source>
</evidence>
<protein>
    <recommendedName>
        <fullName evidence="5">DUF4352 domain-containing protein</fullName>
    </recommendedName>
</protein>
<keyword evidence="2" id="KW-0472">Membrane</keyword>
<proteinExistence type="predicted"/>
<evidence type="ECO:0008006" key="5">
    <source>
        <dbReference type="Google" id="ProtNLM"/>
    </source>
</evidence>
<feature type="region of interest" description="Disordered" evidence="1">
    <location>
        <begin position="1"/>
        <end position="25"/>
    </location>
</feature>
<evidence type="ECO:0000313" key="4">
    <source>
        <dbReference type="Proteomes" id="UP001316384"/>
    </source>
</evidence>
<keyword evidence="4" id="KW-1185">Reference proteome</keyword>
<keyword evidence="2" id="KW-0812">Transmembrane</keyword>
<evidence type="ECO:0000256" key="1">
    <source>
        <dbReference type="SAM" id="MobiDB-lite"/>
    </source>
</evidence>
<dbReference type="Proteomes" id="UP001316384">
    <property type="component" value="Chromosome"/>
</dbReference>
<feature type="compositionally biased region" description="Basic and acidic residues" evidence="1">
    <location>
        <begin position="1"/>
        <end position="10"/>
    </location>
</feature>
<feature type="transmembrane region" description="Helical" evidence="2">
    <location>
        <begin position="56"/>
        <end position="80"/>
    </location>
</feature>
<gene>
    <name evidence="3" type="ORF">NP048_00960</name>
</gene>